<feature type="binding site" evidence="9">
    <location>
        <begin position="47"/>
        <end position="52"/>
    </location>
    <ligand>
        <name>GTP</name>
        <dbReference type="ChEBI" id="CHEBI:37565"/>
    </ligand>
</feature>
<evidence type="ECO:0008006" key="14">
    <source>
        <dbReference type="Google" id="ProtNLM"/>
    </source>
</evidence>
<dbReference type="GO" id="GO:0032502">
    <property type="term" value="P:developmental process"/>
    <property type="evidence" value="ECO:0007669"/>
    <property type="project" value="UniProtKB-ARBA"/>
</dbReference>
<dbReference type="SUPFAM" id="SSF47895">
    <property type="entry name" value="Transducin (alpha subunit), insertion domain"/>
    <property type="match status" value="1"/>
</dbReference>
<accession>A0A1C1CXZ7</accession>
<name>A0A1C1CXZ7_9EURO</name>
<evidence type="ECO:0000256" key="2">
    <source>
        <dbReference type="ARBA" id="ARBA00022723"/>
    </source>
</evidence>
<evidence type="ECO:0000256" key="9">
    <source>
        <dbReference type="PIRSR" id="PIRSR601019-1"/>
    </source>
</evidence>
<dbReference type="GO" id="GO:0031683">
    <property type="term" value="F:G-protein beta/gamma-subunit complex binding"/>
    <property type="evidence" value="ECO:0007669"/>
    <property type="project" value="InterPro"/>
</dbReference>
<dbReference type="GO" id="GO:0005525">
    <property type="term" value="F:GTP binding"/>
    <property type="evidence" value="ECO:0007669"/>
    <property type="project" value="UniProtKB-KW"/>
</dbReference>
<keyword evidence="6" id="KW-0564">Palmitate</keyword>
<keyword evidence="1" id="KW-0519">Myristate</keyword>
<dbReference type="GO" id="GO:0046872">
    <property type="term" value="F:metal ion binding"/>
    <property type="evidence" value="ECO:0007669"/>
    <property type="project" value="UniProtKB-KW"/>
</dbReference>
<dbReference type="PROSITE" id="PS51882">
    <property type="entry name" value="G_ALPHA"/>
    <property type="match status" value="1"/>
</dbReference>
<dbReference type="VEuPathDB" id="FungiDB:CLCR_10755"/>
<dbReference type="PRINTS" id="PR00318">
    <property type="entry name" value="GPROTEINA"/>
</dbReference>
<evidence type="ECO:0000313" key="12">
    <source>
        <dbReference type="EMBL" id="OCT53399.1"/>
    </source>
</evidence>
<dbReference type="VEuPathDB" id="FungiDB:G647_00368"/>
<comment type="caution">
    <text evidence="12">The sequence shown here is derived from an EMBL/GenBank/DDBJ whole genome shotgun (WGS) entry which is preliminary data.</text>
</comment>
<evidence type="ECO:0000256" key="3">
    <source>
        <dbReference type="ARBA" id="ARBA00022741"/>
    </source>
</evidence>
<sequence length="207" mass="23606">MGACGSKEASTEDTEQKKRSQAIDKKLEEDSRRLRRECKILLLGSGESGKSTIVKQMKIIHQNGYTQEERALYRLTIYKNLIDCMKALIGAMQQFEIEPEDQTVKDYVEYIMEFNVDPDPDTTLDPKVADAVQAIWKDAAATKTMERQSEFYLMDSAPYFFEEVRRLAAPDYIPNEADVLRARTKTTGIYETRFTMGQLSMQSVSAG</sequence>
<keyword evidence="8" id="KW-0449">Lipoprotein</keyword>
<dbReference type="GO" id="GO:0005737">
    <property type="term" value="C:cytoplasm"/>
    <property type="evidence" value="ECO:0007669"/>
    <property type="project" value="TreeGrafter"/>
</dbReference>
<dbReference type="Gene3D" id="1.10.400.10">
    <property type="entry name" value="GI Alpha 1, domain 2-like"/>
    <property type="match status" value="1"/>
</dbReference>
<dbReference type="GO" id="GO:0005834">
    <property type="term" value="C:heterotrimeric G-protein complex"/>
    <property type="evidence" value="ECO:0007669"/>
    <property type="project" value="TreeGrafter"/>
</dbReference>
<dbReference type="GO" id="GO:0003924">
    <property type="term" value="F:GTPase activity"/>
    <property type="evidence" value="ECO:0007669"/>
    <property type="project" value="InterPro"/>
</dbReference>
<dbReference type="PANTHER" id="PTHR10218">
    <property type="entry name" value="GTP-BINDING PROTEIN ALPHA SUBUNIT"/>
    <property type="match status" value="1"/>
</dbReference>
<dbReference type="GO" id="GO:0007189">
    <property type="term" value="P:adenylate cyclase-activating G protein-coupled receptor signaling pathway"/>
    <property type="evidence" value="ECO:0007669"/>
    <property type="project" value="TreeGrafter"/>
</dbReference>
<dbReference type="PANTHER" id="PTHR10218:SF369">
    <property type="entry name" value="GUANINE NUCLEOTIDE-BINDING PROTEIN ALPHA-2 SUBUNIT"/>
    <property type="match status" value="1"/>
</dbReference>
<dbReference type="GO" id="GO:0001664">
    <property type="term" value="F:G protein-coupled receptor binding"/>
    <property type="evidence" value="ECO:0007669"/>
    <property type="project" value="TreeGrafter"/>
</dbReference>
<keyword evidence="7" id="KW-0807">Transducer</keyword>
<evidence type="ECO:0000256" key="4">
    <source>
        <dbReference type="ARBA" id="ARBA00022842"/>
    </source>
</evidence>
<reference evidence="13" key="1">
    <citation type="submission" date="2015-07" db="EMBL/GenBank/DDBJ databases">
        <authorList>
            <person name="Teixeira M.M."/>
            <person name="Souza R.C."/>
            <person name="Almeida L.G."/>
            <person name="Vicente V.A."/>
            <person name="de Hoog S."/>
            <person name="Bocca A.L."/>
            <person name="de Almeida S.R."/>
            <person name="Vasconcelos A.T."/>
            <person name="Felipe M.S."/>
        </authorList>
    </citation>
    <scope>NUCLEOTIDE SEQUENCE [LARGE SCALE GENOMIC DNA]</scope>
    <source>
        <strain evidence="13">KSF</strain>
    </source>
</reference>
<keyword evidence="13" id="KW-1185">Reference proteome</keyword>
<evidence type="ECO:0000256" key="5">
    <source>
        <dbReference type="ARBA" id="ARBA00023134"/>
    </source>
</evidence>
<dbReference type="FunFam" id="1.10.400.10:FF:000007">
    <property type="entry name" value="Guanine nucleotide-binding protein subunit alpha"/>
    <property type="match status" value="1"/>
</dbReference>
<keyword evidence="4 10" id="KW-0460">Magnesium</keyword>
<dbReference type="Gene3D" id="3.40.50.300">
    <property type="entry name" value="P-loop containing nucleotide triphosphate hydrolases"/>
    <property type="match status" value="1"/>
</dbReference>
<evidence type="ECO:0000256" key="10">
    <source>
        <dbReference type="PIRSR" id="PIRSR601019-2"/>
    </source>
</evidence>
<dbReference type="AlphaFoldDB" id="A0A1C1CXZ7"/>
<keyword evidence="2 10" id="KW-0479">Metal-binding</keyword>
<dbReference type="SUPFAM" id="SSF52540">
    <property type="entry name" value="P-loop containing nucleoside triphosphate hydrolases"/>
    <property type="match status" value="1"/>
</dbReference>
<evidence type="ECO:0000256" key="1">
    <source>
        <dbReference type="ARBA" id="ARBA00022707"/>
    </source>
</evidence>
<dbReference type="InterPro" id="IPR027417">
    <property type="entry name" value="P-loop_NTPase"/>
</dbReference>
<dbReference type="STRING" id="86049.A0A1C1CXZ7"/>
<dbReference type="FunFam" id="3.40.50.300:FF:000692">
    <property type="entry name" value="Guanine nucleotide-binding protein subunit alpha"/>
    <property type="match status" value="1"/>
</dbReference>
<feature type="compositionally biased region" description="Basic and acidic residues" evidence="11">
    <location>
        <begin position="14"/>
        <end position="28"/>
    </location>
</feature>
<proteinExistence type="predicted"/>
<keyword evidence="5 9" id="KW-0342">GTP-binding</keyword>
<dbReference type="Pfam" id="PF00503">
    <property type="entry name" value="G-alpha"/>
    <property type="match status" value="1"/>
</dbReference>
<dbReference type="InterPro" id="IPR011025">
    <property type="entry name" value="GproteinA_insert"/>
</dbReference>
<keyword evidence="3 9" id="KW-0547">Nucleotide-binding</keyword>
<dbReference type="SMART" id="SM00275">
    <property type="entry name" value="G_alpha"/>
    <property type="match status" value="1"/>
</dbReference>
<evidence type="ECO:0000256" key="11">
    <source>
        <dbReference type="SAM" id="MobiDB-lite"/>
    </source>
</evidence>
<organism evidence="12 13">
    <name type="scientific">Cladophialophora carrionii</name>
    <dbReference type="NCBI Taxonomy" id="86049"/>
    <lineage>
        <taxon>Eukaryota</taxon>
        <taxon>Fungi</taxon>
        <taxon>Dikarya</taxon>
        <taxon>Ascomycota</taxon>
        <taxon>Pezizomycotina</taxon>
        <taxon>Eurotiomycetes</taxon>
        <taxon>Chaetothyriomycetidae</taxon>
        <taxon>Chaetothyriales</taxon>
        <taxon>Herpotrichiellaceae</taxon>
        <taxon>Cladophialophora</taxon>
    </lineage>
</organism>
<dbReference type="Proteomes" id="UP000094526">
    <property type="component" value="Unassembled WGS sequence"/>
</dbReference>
<dbReference type="eggNOG" id="KOG0082">
    <property type="taxonomic scope" value="Eukaryota"/>
</dbReference>
<feature type="binding site" evidence="10">
    <location>
        <position position="51"/>
    </location>
    <ligand>
        <name>Mg(2+)</name>
        <dbReference type="ChEBI" id="CHEBI:18420"/>
    </ligand>
</feature>
<feature type="region of interest" description="Disordered" evidence="11">
    <location>
        <begin position="1"/>
        <end position="28"/>
    </location>
</feature>
<feature type="binding site" evidence="10">
    <location>
        <position position="186"/>
    </location>
    <ligand>
        <name>Mg(2+)</name>
        <dbReference type="ChEBI" id="CHEBI:18420"/>
    </ligand>
</feature>
<evidence type="ECO:0000313" key="13">
    <source>
        <dbReference type="Proteomes" id="UP000094526"/>
    </source>
</evidence>
<evidence type="ECO:0000256" key="8">
    <source>
        <dbReference type="ARBA" id="ARBA00023288"/>
    </source>
</evidence>
<evidence type="ECO:0000256" key="6">
    <source>
        <dbReference type="ARBA" id="ARBA00023139"/>
    </source>
</evidence>
<evidence type="ECO:0000256" key="7">
    <source>
        <dbReference type="ARBA" id="ARBA00023224"/>
    </source>
</evidence>
<dbReference type="CDD" id="cd00066">
    <property type="entry name" value="G-alpha"/>
    <property type="match status" value="1"/>
</dbReference>
<feature type="binding site" evidence="9">
    <location>
        <begin position="155"/>
        <end position="156"/>
    </location>
    <ligand>
        <name>GTP</name>
        <dbReference type="ChEBI" id="CHEBI:37565"/>
    </ligand>
</feature>
<dbReference type="EMBL" id="LGRB01000008">
    <property type="protein sequence ID" value="OCT53399.1"/>
    <property type="molecule type" value="Genomic_DNA"/>
</dbReference>
<gene>
    <name evidence="12" type="ORF">CLCR_10755</name>
</gene>
<feature type="binding site" evidence="9">
    <location>
        <begin position="180"/>
        <end position="186"/>
    </location>
    <ligand>
        <name>GTP</name>
        <dbReference type="ChEBI" id="CHEBI:37565"/>
    </ligand>
</feature>
<protein>
    <recommendedName>
        <fullName evidence="14">Guanine nucleotide-binding protein alpha-3 subunit</fullName>
    </recommendedName>
</protein>
<dbReference type="OrthoDB" id="5817230at2759"/>
<dbReference type="InterPro" id="IPR001019">
    <property type="entry name" value="Gprotein_alpha_su"/>
</dbReference>